<evidence type="ECO:0000256" key="2">
    <source>
        <dbReference type="ARBA" id="ARBA00022692"/>
    </source>
</evidence>
<keyword evidence="4 6" id="KW-0472">Membrane</keyword>
<dbReference type="PANTHER" id="PTHR30221:SF8">
    <property type="entry name" value="SMALL-CONDUCTANCE MECHANOSENSITIVE CHANNEL"/>
    <property type="match status" value="1"/>
</dbReference>
<proteinExistence type="predicted"/>
<evidence type="ECO:0000259" key="7">
    <source>
        <dbReference type="Pfam" id="PF00924"/>
    </source>
</evidence>
<evidence type="ECO:0000256" key="1">
    <source>
        <dbReference type="ARBA" id="ARBA00004370"/>
    </source>
</evidence>
<evidence type="ECO:0000256" key="6">
    <source>
        <dbReference type="SAM" id="Phobius"/>
    </source>
</evidence>
<evidence type="ECO:0000313" key="9">
    <source>
        <dbReference type="Proteomes" id="UP001185092"/>
    </source>
</evidence>
<protein>
    <submittedName>
        <fullName evidence="8">Small-conductance mechanosensitive channel</fullName>
    </submittedName>
</protein>
<evidence type="ECO:0000313" key="8">
    <source>
        <dbReference type="EMBL" id="MDR6240688.1"/>
    </source>
</evidence>
<organism evidence="8 9">
    <name type="scientific">Aureibacter tunicatorum</name>
    <dbReference type="NCBI Taxonomy" id="866807"/>
    <lineage>
        <taxon>Bacteria</taxon>
        <taxon>Pseudomonadati</taxon>
        <taxon>Bacteroidota</taxon>
        <taxon>Cytophagia</taxon>
        <taxon>Cytophagales</taxon>
        <taxon>Persicobacteraceae</taxon>
        <taxon>Aureibacter</taxon>
    </lineage>
</organism>
<keyword evidence="2 6" id="KW-0812">Transmembrane</keyword>
<dbReference type="RefSeq" id="WP_309940817.1">
    <property type="nucleotide sequence ID" value="NZ_AP025306.1"/>
</dbReference>
<feature type="domain" description="Mechanosensitive ion channel MscS" evidence="7">
    <location>
        <begin position="91"/>
        <end position="155"/>
    </location>
</feature>
<feature type="transmembrane region" description="Helical" evidence="6">
    <location>
        <begin position="6"/>
        <end position="22"/>
    </location>
</feature>
<dbReference type="Gene3D" id="2.30.30.60">
    <property type="match status" value="1"/>
</dbReference>
<reference evidence="8" key="1">
    <citation type="submission" date="2023-07" db="EMBL/GenBank/DDBJ databases">
        <title>Genomic Encyclopedia of Type Strains, Phase IV (KMG-IV): sequencing the most valuable type-strain genomes for metagenomic binning, comparative biology and taxonomic classification.</title>
        <authorList>
            <person name="Goeker M."/>
        </authorList>
    </citation>
    <scope>NUCLEOTIDE SEQUENCE</scope>
    <source>
        <strain evidence="8">DSM 26174</strain>
    </source>
</reference>
<evidence type="ECO:0000256" key="4">
    <source>
        <dbReference type="ARBA" id="ARBA00023136"/>
    </source>
</evidence>
<feature type="transmembrane region" description="Helical" evidence="6">
    <location>
        <begin position="42"/>
        <end position="63"/>
    </location>
</feature>
<dbReference type="Proteomes" id="UP001185092">
    <property type="component" value="Unassembled WGS sequence"/>
</dbReference>
<dbReference type="Pfam" id="PF00924">
    <property type="entry name" value="MS_channel_2nd"/>
    <property type="match status" value="1"/>
</dbReference>
<dbReference type="AlphaFoldDB" id="A0AAE4BUE7"/>
<feature type="region of interest" description="Disordered" evidence="5">
    <location>
        <begin position="161"/>
        <end position="181"/>
    </location>
</feature>
<dbReference type="InterPro" id="IPR010920">
    <property type="entry name" value="LSM_dom_sf"/>
</dbReference>
<keyword evidence="3 6" id="KW-1133">Transmembrane helix</keyword>
<dbReference type="GO" id="GO:0016020">
    <property type="term" value="C:membrane"/>
    <property type="evidence" value="ECO:0007669"/>
    <property type="project" value="UniProtKB-SubCell"/>
</dbReference>
<dbReference type="InterPro" id="IPR023408">
    <property type="entry name" value="MscS_beta-dom_sf"/>
</dbReference>
<dbReference type="GO" id="GO:0008381">
    <property type="term" value="F:mechanosensitive monoatomic ion channel activity"/>
    <property type="evidence" value="ECO:0007669"/>
    <property type="project" value="InterPro"/>
</dbReference>
<sequence length="181" mass="20279">MDLKITLTIASIIIVFLLKLSVKKITESYTIKNQYSQSRKIYIQKVSSFALTITLMTVLSIIWDLTIQGLSIYFVSLFTVLGVAFFASWSIISNITASIVLFFNHPFKIGDNIKIQDGDNSVTGEIVDINLFNIRIKSEGGHIVAYPNNLALQKPIYKLSSQEDSNTDTKESEMEDSLKNG</sequence>
<name>A0AAE4BUE7_9BACT</name>
<dbReference type="InterPro" id="IPR006685">
    <property type="entry name" value="MscS_channel_2nd"/>
</dbReference>
<evidence type="ECO:0000256" key="3">
    <source>
        <dbReference type="ARBA" id="ARBA00022989"/>
    </source>
</evidence>
<comment type="subcellular location">
    <subcellularLocation>
        <location evidence="1">Membrane</location>
    </subcellularLocation>
</comment>
<accession>A0AAE4BUE7</accession>
<comment type="caution">
    <text evidence="8">The sequence shown here is derived from an EMBL/GenBank/DDBJ whole genome shotgun (WGS) entry which is preliminary data.</text>
</comment>
<dbReference type="SUPFAM" id="SSF50182">
    <property type="entry name" value="Sm-like ribonucleoproteins"/>
    <property type="match status" value="1"/>
</dbReference>
<dbReference type="PANTHER" id="PTHR30221">
    <property type="entry name" value="SMALL-CONDUCTANCE MECHANOSENSITIVE CHANNEL"/>
    <property type="match status" value="1"/>
</dbReference>
<gene>
    <name evidence="8" type="ORF">HNQ88_003764</name>
</gene>
<feature type="compositionally biased region" description="Basic and acidic residues" evidence="5">
    <location>
        <begin position="167"/>
        <end position="181"/>
    </location>
</feature>
<dbReference type="InterPro" id="IPR045275">
    <property type="entry name" value="MscS_archaea/bacteria_type"/>
</dbReference>
<evidence type="ECO:0000256" key="5">
    <source>
        <dbReference type="SAM" id="MobiDB-lite"/>
    </source>
</evidence>
<dbReference type="EMBL" id="JAVDQD010000005">
    <property type="protein sequence ID" value="MDR6240688.1"/>
    <property type="molecule type" value="Genomic_DNA"/>
</dbReference>
<keyword evidence="9" id="KW-1185">Reference proteome</keyword>
<feature type="transmembrane region" description="Helical" evidence="6">
    <location>
        <begin position="75"/>
        <end position="103"/>
    </location>
</feature>